<feature type="transmembrane region" description="Helical" evidence="4">
    <location>
        <begin position="352"/>
        <end position="373"/>
    </location>
</feature>
<dbReference type="Proteomes" id="UP000605201">
    <property type="component" value="Unassembled WGS sequence"/>
</dbReference>
<dbReference type="SMART" id="SM00028">
    <property type="entry name" value="TPR"/>
    <property type="match status" value="4"/>
</dbReference>
<evidence type="ECO:0000256" key="2">
    <source>
        <dbReference type="ARBA" id="ARBA00022803"/>
    </source>
</evidence>
<feature type="repeat" description="TPR" evidence="3">
    <location>
        <begin position="526"/>
        <end position="559"/>
    </location>
</feature>
<feature type="repeat" description="TPR" evidence="3">
    <location>
        <begin position="560"/>
        <end position="593"/>
    </location>
</feature>
<feature type="transmembrane region" description="Helical" evidence="4">
    <location>
        <begin position="170"/>
        <end position="190"/>
    </location>
</feature>
<feature type="transmembrane region" description="Helical" evidence="4">
    <location>
        <begin position="385"/>
        <end position="405"/>
    </location>
</feature>
<dbReference type="InterPro" id="IPR019734">
    <property type="entry name" value="TPR_rpt"/>
</dbReference>
<evidence type="ECO:0000256" key="1">
    <source>
        <dbReference type="ARBA" id="ARBA00022737"/>
    </source>
</evidence>
<feature type="transmembrane region" description="Helical" evidence="4">
    <location>
        <begin position="289"/>
        <end position="311"/>
    </location>
</feature>
<keyword evidence="4" id="KW-0812">Transmembrane</keyword>
<dbReference type="InterPro" id="IPR052346">
    <property type="entry name" value="O-mannosyl-transferase_TMTC"/>
</dbReference>
<keyword evidence="2 3" id="KW-0802">TPR repeat</keyword>
<name>A0A8J6P2P2_9BACT</name>
<gene>
    <name evidence="5" type="ORF">H8D96_18165</name>
</gene>
<keyword evidence="4" id="KW-0472">Membrane</keyword>
<dbReference type="AlphaFoldDB" id="A0A8J6P2P2"/>
<dbReference type="Gene3D" id="1.25.40.10">
    <property type="entry name" value="Tetratricopeptide repeat domain"/>
    <property type="match status" value="1"/>
</dbReference>
<dbReference type="InterPro" id="IPR011990">
    <property type="entry name" value="TPR-like_helical_dom_sf"/>
</dbReference>
<comment type="caution">
    <text evidence="5">The sequence shown here is derived from an EMBL/GenBank/DDBJ whole genome shotgun (WGS) entry which is preliminary data.</text>
</comment>
<feature type="transmembrane region" description="Helical" evidence="4">
    <location>
        <begin position="27"/>
        <end position="45"/>
    </location>
</feature>
<keyword evidence="4" id="KW-1133">Transmembrane helix</keyword>
<evidence type="ECO:0008006" key="7">
    <source>
        <dbReference type="Google" id="ProtNLM"/>
    </source>
</evidence>
<feature type="transmembrane region" description="Helical" evidence="4">
    <location>
        <begin position="197"/>
        <end position="216"/>
    </location>
</feature>
<feature type="transmembrane region" description="Helical" evidence="4">
    <location>
        <begin position="249"/>
        <end position="269"/>
    </location>
</feature>
<accession>A0A8J6P2P2</accession>
<dbReference type="EMBL" id="JACNIG010000343">
    <property type="protein sequence ID" value="MBC8433840.1"/>
    <property type="molecule type" value="Genomic_DNA"/>
</dbReference>
<dbReference type="PROSITE" id="PS50005">
    <property type="entry name" value="TPR"/>
    <property type="match status" value="3"/>
</dbReference>
<feature type="transmembrane region" description="Helical" evidence="4">
    <location>
        <begin position="411"/>
        <end position="429"/>
    </location>
</feature>
<keyword evidence="1" id="KW-0677">Repeat</keyword>
<dbReference type="Pfam" id="PF14559">
    <property type="entry name" value="TPR_19"/>
    <property type="match status" value="1"/>
</dbReference>
<evidence type="ECO:0000256" key="4">
    <source>
        <dbReference type="SAM" id="Phobius"/>
    </source>
</evidence>
<protein>
    <recommendedName>
        <fullName evidence="7">Tetratricopeptide repeat protein</fullName>
    </recommendedName>
</protein>
<dbReference type="SUPFAM" id="SSF48452">
    <property type="entry name" value="TPR-like"/>
    <property type="match status" value="1"/>
</dbReference>
<feature type="transmembrane region" description="Helical" evidence="4">
    <location>
        <begin position="323"/>
        <end position="346"/>
    </location>
</feature>
<sequence length="713" mass="81999">MYNYEQNQKPHLLNIYHDRPSQHQKRVIFAFVSLFIIIFAIYGNTFQVPFHFDDYVHITHNKKLHITELTLENIKKTFTHYNSPHSIYRPVAYFSFALNYFFGRDNVTGYHLVNISIHLTSSFFLFLFIFNTLKLPAIKEKCDSNAYLISLLATVMWASNPVQTQAVTYIVQRMASMAGMFYIIAMYLYLKGRTSNRAYAQIIFFVLCSVAALLALGSKENALMLPLSLIFYDLMLIQSISKENIKKNLMFFLLCVLIVVGFGFIATYGKPLSPFAAYKIRPFSLTERVLTESRIIVFYISLLLYPMTARLNLTHDITISYSLFNPLSTIFSILFIGSIIAVALFLAKKRPLISFSLIFFFLNHIVESTILPLELIYEHRNYLPSMFFFVPFAVLFIKSLSYFAYKKSMQTIITVFTILVIVGQGHATYMRNYTWKSEGSLWLDAVSKSFYLSRPHMNLGKYYFDKGFIGKAILENKLAIKFNRYLNTGYRVTPHLNLIACYFKTNEFDKVIEHSTLAQKINPNISSTYDDMAAALIETGDLDAAYVNIKKSLSINKNNALAYNILGRILLEQGHFQSAVSELKKALNIDSNMTEAIINIALAYRQNKDYSESIRHFKMALLKDSNPQSFENIYANLGLLEVYALIGDRKALKKVSSNLVSSVDKERLLDMIANNSRSHLDTRILYSELKESYLSKGEDFFLKTEEISKLNPK</sequence>
<dbReference type="PANTHER" id="PTHR44227:SF3">
    <property type="entry name" value="PROTEIN O-MANNOSYL-TRANSFERASE TMTC4"/>
    <property type="match status" value="1"/>
</dbReference>
<evidence type="ECO:0000313" key="5">
    <source>
        <dbReference type="EMBL" id="MBC8433840.1"/>
    </source>
</evidence>
<feature type="transmembrane region" description="Helical" evidence="4">
    <location>
        <begin position="109"/>
        <end position="130"/>
    </location>
</feature>
<feature type="repeat" description="TPR" evidence="3">
    <location>
        <begin position="594"/>
        <end position="627"/>
    </location>
</feature>
<evidence type="ECO:0000256" key="3">
    <source>
        <dbReference type="PROSITE-ProRule" id="PRU00339"/>
    </source>
</evidence>
<evidence type="ECO:0000313" key="6">
    <source>
        <dbReference type="Proteomes" id="UP000605201"/>
    </source>
</evidence>
<dbReference type="PANTHER" id="PTHR44227">
    <property type="match status" value="1"/>
</dbReference>
<organism evidence="5 6">
    <name type="scientific">Candidatus Desulfatibia vada</name>
    <dbReference type="NCBI Taxonomy" id="2841696"/>
    <lineage>
        <taxon>Bacteria</taxon>
        <taxon>Pseudomonadati</taxon>
        <taxon>Thermodesulfobacteriota</taxon>
        <taxon>Desulfobacteria</taxon>
        <taxon>Desulfobacterales</taxon>
        <taxon>Desulfobacterales incertae sedis</taxon>
        <taxon>Candidatus Desulfatibia</taxon>
    </lineage>
</organism>
<reference evidence="5 6" key="1">
    <citation type="submission" date="2020-08" db="EMBL/GenBank/DDBJ databases">
        <title>Bridging the membrane lipid divide: bacteria of the FCB group superphylum have the potential to synthesize archaeal ether lipids.</title>
        <authorList>
            <person name="Villanueva L."/>
            <person name="Von Meijenfeldt F.A.B."/>
            <person name="Westbye A.B."/>
            <person name="Yadav S."/>
            <person name="Hopmans E.C."/>
            <person name="Dutilh B.E."/>
            <person name="Sinninghe Damste J.S."/>
        </authorList>
    </citation>
    <scope>NUCLEOTIDE SEQUENCE [LARGE SCALE GENOMIC DNA]</scope>
    <source>
        <strain evidence="5">NIOZ-UU17</strain>
    </source>
</reference>
<proteinExistence type="predicted"/>